<keyword evidence="2 3" id="KW-0802">TPR repeat</keyword>
<dbReference type="InterPro" id="IPR051012">
    <property type="entry name" value="CellSynth/LPSAsmb/PSIAsmb"/>
</dbReference>
<feature type="repeat" description="TPR" evidence="3">
    <location>
        <begin position="192"/>
        <end position="225"/>
    </location>
</feature>
<dbReference type="InterPro" id="IPR019734">
    <property type="entry name" value="TPR_rpt"/>
</dbReference>
<evidence type="ECO:0000256" key="4">
    <source>
        <dbReference type="SAM" id="SignalP"/>
    </source>
</evidence>
<dbReference type="InterPro" id="IPR011990">
    <property type="entry name" value="TPR-like_helical_dom_sf"/>
</dbReference>
<dbReference type="PANTHER" id="PTHR45586">
    <property type="entry name" value="TPR REPEAT-CONTAINING PROTEIN PA4667"/>
    <property type="match status" value="1"/>
</dbReference>
<dbReference type="Gene3D" id="1.25.40.10">
    <property type="entry name" value="Tetratricopeptide repeat domain"/>
    <property type="match status" value="2"/>
</dbReference>
<dbReference type="Pfam" id="PF14559">
    <property type="entry name" value="TPR_19"/>
    <property type="match status" value="2"/>
</dbReference>
<evidence type="ECO:0000256" key="2">
    <source>
        <dbReference type="ARBA" id="ARBA00022803"/>
    </source>
</evidence>
<reference evidence="6" key="1">
    <citation type="submission" date="2006-10" db="EMBL/GenBank/DDBJ databases">
        <title>Complete sequence of Solibacter usitatus Ellin6076.</title>
        <authorList>
            <consortium name="US DOE Joint Genome Institute"/>
            <person name="Copeland A."/>
            <person name="Lucas S."/>
            <person name="Lapidus A."/>
            <person name="Barry K."/>
            <person name="Detter J.C."/>
            <person name="Glavina del Rio T."/>
            <person name="Hammon N."/>
            <person name="Israni S."/>
            <person name="Dalin E."/>
            <person name="Tice H."/>
            <person name="Pitluck S."/>
            <person name="Thompson L.S."/>
            <person name="Brettin T."/>
            <person name="Bruce D."/>
            <person name="Han C."/>
            <person name="Tapia R."/>
            <person name="Gilna P."/>
            <person name="Schmutz J."/>
            <person name="Larimer F."/>
            <person name="Land M."/>
            <person name="Hauser L."/>
            <person name="Kyrpides N."/>
            <person name="Mikhailova N."/>
            <person name="Janssen P.H."/>
            <person name="Kuske C.R."/>
            <person name="Richardson P."/>
        </authorList>
    </citation>
    <scope>NUCLEOTIDE SEQUENCE</scope>
    <source>
        <strain evidence="6">Ellin6076</strain>
    </source>
</reference>
<dbReference type="OrthoDB" id="119679at2"/>
<dbReference type="GO" id="GO:0004800">
    <property type="term" value="F:thyroxine 5'-deiodinase activity"/>
    <property type="evidence" value="ECO:0007669"/>
    <property type="project" value="InterPro"/>
</dbReference>
<dbReference type="KEGG" id="sus:Acid_3493"/>
<dbReference type="GO" id="GO:0006950">
    <property type="term" value="P:response to stress"/>
    <property type="evidence" value="ECO:0007669"/>
    <property type="project" value="UniProtKB-ARBA"/>
</dbReference>
<gene>
    <name evidence="6" type="ordered locus">Acid_3493</name>
</gene>
<dbReference type="Gene3D" id="3.40.30.10">
    <property type="entry name" value="Glutaredoxin"/>
    <property type="match status" value="1"/>
</dbReference>
<dbReference type="Pfam" id="PF13432">
    <property type="entry name" value="TPR_16"/>
    <property type="match status" value="2"/>
</dbReference>
<dbReference type="SUPFAM" id="SSF52833">
    <property type="entry name" value="Thioredoxin-like"/>
    <property type="match status" value="1"/>
</dbReference>
<dbReference type="InterPro" id="IPR036249">
    <property type="entry name" value="Thioredoxin-like_sf"/>
</dbReference>
<accession>Q021C3</accession>
<dbReference type="STRING" id="234267.Acid_3493"/>
<dbReference type="Pfam" id="PF00837">
    <property type="entry name" value="T4_deiodinase"/>
    <property type="match status" value="1"/>
</dbReference>
<dbReference type="HOGENOM" id="CLU_563702_0_0_0"/>
<dbReference type="InterPro" id="IPR000643">
    <property type="entry name" value="Iodothyronine_deiodinase"/>
</dbReference>
<dbReference type="PANTHER" id="PTHR45586:SF1">
    <property type="entry name" value="LIPOPOLYSACCHARIDE ASSEMBLY PROTEIN B"/>
    <property type="match status" value="1"/>
</dbReference>
<feature type="domain" description="Thioredoxin" evidence="5">
    <location>
        <begin position="316"/>
        <end position="479"/>
    </location>
</feature>
<evidence type="ECO:0000256" key="3">
    <source>
        <dbReference type="PROSITE-ProRule" id="PRU00339"/>
    </source>
</evidence>
<proteinExistence type="predicted"/>
<dbReference type="SMART" id="SM00028">
    <property type="entry name" value="TPR"/>
    <property type="match status" value="5"/>
</dbReference>
<sequence precursor="true">MPIRLWFALSIATLTGYAQPAGCAMDRAVRLHQTGDFPGAIREYQACIAAEPARVEARSNLGAVLAKLGRYQDAIDQYQAALRMAPRDLASRLRFNLALAYYKSFQIPEAVAEFETLRGEQPADLNLALLLADCRLRTGDFQAAIDVLTPLEASQPDQPALDYVLGMALLRTGRIPEGQARVDRILRRGESAEGRFLLGASLFMAGNFPGAVAEFSKAAALDPNLPSLQSYYGQALLFTGDADGAAVAFRKELAANPNDFDANFQLASILAHRGKPDEARPLLARAVQVRPGSAEAREALGKGFPADQPTQADPGIAVGSRAPAIGTLDLGRPTKPVVLVFGSYTCPKLRSSAAALKRIAEQYRDRIDFRLVYIREAHAQGGPESQWQSTINIKEGVSLAPARTLPEKQEHAALCLRKLELPFPAVIDGMDGAAETAYQAWPSRLYLVGRDGKVAFSTRLGELEFRPADLETAIREILSKTGVE</sequence>
<dbReference type="PROSITE" id="PS51352">
    <property type="entry name" value="THIOREDOXIN_2"/>
    <property type="match status" value="1"/>
</dbReference>
<dbReference type="PROSITE" id="PS50293">
    <property type="entry name" value="TPR_REGION"/>
    <property type="match status" value="1"/>
</dbReference>
<protein>
    <submittedName>
        <fullName evidence="6">Tetratricopeptide TPR_2 repeat protein</fullName>
    </submittedName>
</protein>
<name>Q021C3_SOLUE</name>
<dbReference type="SUPFAM" id="SSF48452">
    <property type="entry name" value="TPR-like"/>
    <property type="match status" value="1"/>
</dbReference>
<keyword evidence="1" id="KW-0677">Repeat</keyword>
<dbReference type="AlphaFoldDB" id="Q021C3"/>
<keyword evidence="4" id="KW-0732">Signal</keyword>
<feature type="repeat" description="TPR" evidence="3">
    <location>
        <begin position="55"/>
        <end position="88"/>
    </location>
</feature>
<evidence type="ECO:0000259" key="5">
    <source>
        <dbReference type="PROSITE" id="PS51352"/>
    </source>
</evidence>
<evidence type="ECO:0000313" key="6">
    <source>
        <dbReference type="EMBL" id="ABJ84466.1"/>
    </source>
</evidence>
<evidence type="ECO:0000256" key="1">
    <source>
        <dbReference type="ARBA" id="ARBA00022737"/>
    </source>
</evidence>
<dbReference type="PROSITE" id="PS50005">
    <property type="entry name" value="TPR"/>
    <property type="match status" value="2"/>
</dbReference>
<dbReference type="eggNOG" id="COG0457">
    <property type="taxonomic scope" value="Bacteria"/>
</dbReference>
<dbReference type="InterPro" id="IPR013766">
    <property type="entry name" value="Thioredoxin_domain"/>
</dbReference>
<dbReference type="InParanoid" id="Q021C3"/>
<feature type="chain" id="PRO_5004162947" evidence="4">
    <location>
        <begin position="21"/>
        <end position="484"/>
    </location>
</feature>
<feature type="signal peptide" evidence="4">
    <location>
        <begin position="1"/>
        <end position="20"/>
    </location>
</feature>
<organism evidence="6">
    <name type="scientific">Solibacter usitatus (strain Ellin6076)</name>
    <dbReference type="NCBI Taxonomy" id="234267"/>
    <lineage>
        <taxon>Bacteria</taxon>
        <taxon>Pseudomonadati</taxon>
        <taxon>Acidobacteriota</taxon>
        <taxon>Terriglobia</taxon>
        <taxon>Bryobacterales</taxon>
        <taxon>Solibacteraceae</taxon>
        <taxon>Candidatus Solibacter</taxon>
    </lineage>
</organism>
<dbReference type="EMBL" id="CP000473">
    <property type="protein sequence ID" value="ABJ84466.1"/>
    <property type="molecule type" value="Genomic_DNA"/>
</dbReference>